<protein>
    <recommendedName>
        <fullName evidence="11">TM2 domain-containing protein</fullName>
    </recommendedName>
</protein>
<dbReference type="OrthoDB" id="10257855at2759"/>
<dbReference type="InterPro" id="IPR007829">
    <property type="entry name" value="TM2"/>
</dbReference>
<evidence type="ECO:0000313" key="12">
    <source>
        <dbReference type="EMBL" id="KOF85698.1"/>
    </source>
</evidence>
<evidence type="ECO:0000256" key="10">
    <source>
        <dbReference type="SAM" id="SignalP"/>
    </source>
</evidence>
<keyword evidence="3 9" id="KW-0812">Transmembrane</keyword>
<keyword evidence="4 10" id="KW-0732">Signal</keyword>
<organism evidence="12">
    <name type="scientific">Octopus bimaculoides</name>
    <name type="common">California two-spotted octopus</name>
    <dbReference type="NCBI Taxonomy" id="37653"/>
    <lineage>
        <taxon>Eukaryota</taxon>
        <taxon>Metazoa</taxon>
        <taxon>Spiralia</taxon>
        <taxon>Lophotrochozoa</taxon>
        <taxon>Mollusca</taxon>
        <taxon>Cephalopoda</taxon>
        <taxon>Coleoidea</taxon>
        <taxon>Octopodiformes</taxon>
        <taxon>Octopoda</taxon>
        <taxon>Incirrata</taxon>
        <taxon>Octopodidae</taxon>
        <taxon>Octopus</taxon>
    </lineage>
</organism>
<evidence type="ECO:0000256" key="2">
    <source>
        <dbReference type="ARBA" id="ARBA00008284"/>
    </source>
</evidence>
<evidence type="ECO:0000256" key="3">
    <source>
        <dbReference type="ARBA" id="ARBA00022692"/>
    </source>
</evidence>
<comment type="subcellular location">
    <subcellularLocation>
        <location evidence="1">Membrane</location>
        <topology evidence="1">Multi-pass membrane protein</topology>
    </subcellularLocation>
</comment>
<evidence type="ECO:0000256" key="4">
    <source>
        <dbReference type="ARBA" id="ARBA00022729"/>
    </source>
</evidence>
<feature type="region of interest" description="Disordered" evidence="8">
    <location>
        <begin position="39"/>
        <end position="71"/>
    </location>
</feature>
<feature type="compositionally biased region" description="Polar residues" evidence="8">
    <location>
        <begin position="48"/>
        <end position="71"/>
    </location>
</feature>
<evidence type="ECO:0000256" key="1">
    <source>
        <dbReference type="ARBA" id="ARBA00004141"/>
    </source>
</evidence>
<keyword evidence="5 9" id="KW-1133">Transmembrane helix</keyword>
<keyword evidence="6 9" id="KW-0472">Membrane</keyword>
<dbReference type="STRING" id="37653.A0A0L8H8U0"/>
<feature type="domain" description="TM2" evidence="11">
    <location>
        <begin position="191"/>
        <end position="239"/>
    </location>
</feature>
<name>A0A0L8H8U0_OCTBM</name>
<comment type="similarity">
    <text evidence="2">Belongs to the TM2 family.</text>
</comment>
<keyword evidence="7" id="KW-0325">Glycoprotein</keyword>
<accession>A0A0L8H8U0</accession>
<dbReference type="InterPro" id="IPR050932">
    <property type="entry name" value="TM2D1-3-like"/>
</dbReference>
<feature type="transmembrane region" description="Helical" evidence="9">
    <location>
        <begin position="224"/>
        <end position="246"/>
    </location>
</feature>
<dbReference type="Pfam" id="PF05154">
    <property type="entry name" value="TM2"/>
    <property type="match status" value="1"/>
</dbReference>
<gene>
    <name evidence="12" type="ORF">OCBIM_22019929mg</name>
</gene>
<dbReference type="GO" id="GO:0016020">
    <property type="term" value="C:membrane"/>
    <property type="evidence" value="ECO:0007669"/>
    <property type="project" value="UniProtKB-SubCell"/>
</dbReference>
<reference evidence="12" key="1">
    <citation type="submission" date="2015-07" db="EMBL/GenBank/DDBJ databases">
        <title>MeaNS - Measles Nucleotide Surveillance Program.</title>
        <authorList>
            <person name="Tran T."/>
            <person name="Druce J."/>
        </authorList>
    </citation>
    <scope>NUCLEOTIDE SEQUENCE</scope>
    <source>
        <strain evidence="12">UCB-OBI-ISO-001</strain>
        <tissue evidence="12">Gonad</tissue>
    </source>
</reference>
<dbReference type="PANTHER" id="PTHR21016">
    <property type="entry name" value="BETA-AMYLOID BINDING PROTEIN-RELATED"/>
    <property type="match status" value="1"/>
</dbReference>
<feature type="transmembrane region" description="Helical" evidence="9">
    <location>
        <begin position="192"/>
        <end position="212"/>
    </location>
</feature>
<feature type="chain" id="PRO_5005583537" description="TM2 domain-containing protein" evidence="10">
    <location>
        <begin position="35"/>
        <end position="256"/>
    </location>
</feature>
<dbReference type="AlphaFoldDB" id="A0A0L8H8U0"/>
<evidence type="ECO:0000256" key="5">
    <source>
        <dbReference type="ARBA" id="ARBA00022989"/>
    </source>
</evidence>
<feature type="signal peptide" evidence="10">
    <location>
        <begin position="1"/>
        <end position="34"/>
    </location>
</feature>
<proteinExistence type="inferred from homology"/>
<dbReference type="PANTHER" id="PTHR21016:SF7">
    <property type="entry name" value="TM2 DOMAIN-CONTAINING PROTEIN 3"/>
    <property type="match status" value="1"/>
</dbReference>
<evidence type="ECO:0000256" key="6">
    <source>
        <dbReference type="ARBA" id="ARBA00023136"/>
    </source>
</evidence>
<evidence type="ECO:0000256" key="8">
    <source>
        <dbReference type="SAM" id="MobiDB-lite"/>
    </source>
</evidence>
<evidence type="ECO:0000256" key="7">
    <source>
        <dbReference type="ARBA" id="ARBA00023180"/>
    </source>
</evidence>
<evidence type="ECO:0000256" key="9">
    <source>
        <dbReference type="SAM" id="Phobius"/>
    </source>
</evidence>
<evidence type="ECO:0000259" key="11">
    <source>
        <dbReference type="Pfam" id="PF05154"/>
    </source>
</evidence>
<sequence>MRLRMSTDRVYRLNWSRISLRLSVFSFLFILTRGDSSSSSVEVQSSSRDGLSTPGTQSTSSTNSSKGQTDNGVTESYIHQCPSLTLCQDLGPDCITCNFSSSCIYGQIHTVTCKAKQFINCTGPEKFERQLECRFCYQLDPSNYTCNSSTSCRVVAAPRQKYVSTCKVKEPVMCLGNRSFYKYRLCNWTSGYRWSVALLLSITLGGFGVDRFYLGLWEEGIGKLFSFGGLGVWTIIDVILIAIGYIGPADGSLYIY</sequence>
<dbReference type="OMA" id="HANCNSA"/>
<dbReference type="EMBL" id="KQ418836">
    <property type="protein sequence ID" value="KOF85698.1"/>
    <property type="molecule type" value="Genomic_DNA"/>
</dbReference>
<dbReference type="KEGG" id="obi:106872102"/>